<gene>
    <name evidence="1" type="ORF">V7S43_011145</name>
</gene>
<sequence>MAHGATKMSCGLGGRSSKEANPEMAELITKMTQVITSVKLVSTAGDLFAELCKSKTKGASTRLIGHSASRFLSTTNAMRRVLDKWVAIVEWYKIRAEQAIRDRRPPPVSPLDNRQTELIQVLSILTPIADLKVKCQAERAEQVEVLMSLYMIRIDQLCPGQAIPHYLSTDEKPQWISPGSLTPLAAKTRDLLREALDERFFSRYYKDSAFAKCDFVLEMMLKLHPIYKHTRIA</sequence>
<comment type="caution">
    <text evidence="1">The sequence shown here is derived from an EMBL/GenBank/DDBJ whole genome shotgun (WGS) entry which is preliminary data.</text>
</comment>
<dbReference type="AlphaFoldDB" id="A0ABD3FE08"/>
<dbReference type="Proteomes" id="UP001632037">
    <property type="component" value="Unassembled WGS sequence"/>
</dbReference>
<reference evidence="1 2" key="1">
    <citation type="submission" date="2024-09" db="EMBL/GenBank/DDBJ databases">
        <title>Genome sequencing and assembly of Phytophthora oleae, isolate VK10A, causative agent of rot of olive drupes.</title>
        <authorList>
            <person name="Conti Taguali S."/>
            <person name="Riolo M."/>
            <person name="La Spada F."/>
            <person name="Cacciola S.O."/>
            <person name="Dionisio G."/>
        </authorList>
    </citation>
    <scope>NUCLEOTIDE SEQUENCE [LARGE SCALE GENOMIC DNA]</scope>
    <source>
        <strain evidence="1 2">VK10A</strain>
    </source>
</reference>
<keyword evidence="2" id="KW-1185">Reference proteome</keyword>
<evidence type="ECO:0000313" key="2">
    <source>
        <dbReference type="Proteomes" id="UP001632037"/>
    </source>
</evidence>
<organism evidence="1 2">
    <name type="scientific">Phytophthora oleae</name>
    <dbReference type="NCBI Taxonomy" id="2107226"/>
    <lineage>
        <taxon>Eukaryota</taxon>
        <taxon>Sar</taxon>
        <taxon>Stramenopiles</taxon>
        <taxon>Oomycota</taxon>
        <taxon>Peronosporomycetes</taxon>
        <taxon>Peronosporales</taxon>
        <taxon>Peronosporaceae</taxon>
        <taxon>Phytophthora</taxon>
    </lineage>
</organism>
<name>A0ABD3FE08_9STRA</name>
<accession>A0ABD3FE08</accession>
<dbReference type="EMBL" id="JBIMZQ010000026">
    <property type="protein sequence ID" value="KAL3663730.1"/>
    <property type="molecule type" value="Genomic_DNA"/>
</dbReference>
<proteinExistence type="predicted"/>
<protein>
    <submittedName>
        <fullName evidence="1">Uncharacterized protein</fullName>
    </submittedName>
</protein>
<evidence type="ECO:0000313" key="1">
    <source>
        <dbReference type="EMBL" id="KAL3663730.1"/>
    </source>
</evidence>